<dbReference type="Proteomes" id="UP001187734">
    <property type="component" value="Unassembled WGS sequence"/>
</dbReference>
<evidence type="ECO:0000313" key="1">
    <source>
        <dbReference type="EMBL" id="SPJ90976.1"/>
    </source>
</evidence>
<reference evidence="1" key="1">
    <citation type="submission" date="2018-03" db="EMBL/GenBank/DDBJ databases">
        <authorList>
            <person name="Guldener U."/>
        </authorList>
    </citation>
    <scope>NUCLEOTIDE SEQUENCE</scope>
</reference>
<accession>A0AAE8MNQ4</accession>
<protein>
    <submittedName>
        <fullName evidence="1">Uncharacterized protein</fullName>
    </submittedName>
</protein>
<comment type="caution">
    <text evidence="1">The sequence shown here is derived from an EMBL/GenBank/DDBJ whole genome shotgun (WGS) entry which is preliminary data.</text>
</comment>
<name>A0AAE8MNQ4_9HYPO</name>
<dbReference type="EMBL" id="ONZP01000797">
    <property type="protein sequence ID" value="SPJ90976.1"/>
    <property type="molecule type" value="Genomic_DNA"/>
</dbReference>
<organism evidence="1 2">
    <name type="scientific">Fusarium torulosum</name>
    <dbReference type="NCBI Taxonomy" id="33205"/>
    <lineage>
        <taxon>Eukaryota</taxon>
        <taxon>Fungi</taxon>
        <taxon>Dikarya</taxon>
        <taxon>Ascomycota</taxon>
        <taxon>Pezizomycotina</taxon>
        <taxon>Sordariomycetes</taxon>
        <taxon>Hypocreomycetidae</taxon>
        <taxon>Hypocreales</taxon>
        <taxon>Nectriaceae</taxon>
        <taxon>Fusarium</taxon>
    </lineage>
</organism>
<dbReference type="AlphaFoldDB" id="A0AAE8MNQ4"/>
<proteinExistence type="predicted"/>
<keyword evidence="2" id="KW-1185">Reference proteome</keyword>
<sequence length="34" mass="3793">MAASKCEEPRCFDCVIHVLCNELAQTSSNTLYES</sequence>
<gene>
    <name evidence="1" type="ORF">FTOL_13378</name>
</gene>
<evidence type="ECO:0000313" key="2">
    <source>
        <dbReference type="Proteomes" id="UP001187734"/>
    </source>
</evidence>